<feature type="region of interest" description="Disordered" evidence="6">
    <location>
        <begin position="1"/>
        <end position="37"/>
    </location>
</feature>
<dbReference type="GO" id="GO:0000123">
    <property type="term" value="C:histone acetyltransferase complex"/>
    <property type="evidence" value="ECO:0007669"/>
    <property type="project" value="TreeGrafter"/>
</dbReference>
<dbReference type="InterPro" id="IPR053820">
    <property type="entry name" value="MSL3_chromo-like"/>
</dbReference>
<dbReference type="PROSITE" id="PS51640">
    <property type="entry name" value="MRG"/>
    <property type="match status" value="1"/>
</dbReference>
<dbReference type="Gene3D" id="2.30.30.140">
    <property type="match status" value="1"/>
</dbReference>
<organism evidence="8 9">
    <name type="scientific">Aegilops tauschii subsp. strangulata</name>
    <name type="common">Goatgrass</name>
    <dbReference type="NCBI Taxonomy" id="200361"/>
    <lineage>
        <taxon>Eukaryota</taxon>
        <taxon>Viridiplantae</taxon>
        <taxon>Streptophyta</taxon>
        <taxon>Embryophyta</taxon>
        <taxon>Tracheophyta</taxon>
        <taxon>Spermatophyta</taxon>
        <taxon>Magnoliopsida</taxon>
        <taxon>Liliopsida</taxon>
        <taxon>Poales</taxon>
        <taxon>Poaceae</taxon>
        <taxon>BOP clade</taxon>
        <taxon>Pooideae</taxon>
        <taxon>Triticodae</taxon>
        <taxon>Triticeae</taxon>
        <taxon>Triticinae</taxon>
        <taxon>Aegilops</taxon>
    </lineage>
</organism>
<protein>
    <recommendedName>
        <fullName evidence="7">Chromo domain-containing protein</fullName>
    </recommendedName>
</protein>
<dbReference type="Proteomes" id="UP000015105">
    <property type="component" value="Chromosome 2D"/>
</dbReference>
<dbReference type="EnsemblPlants" id="AET2Gv20071800.8">
    <property type="protein sequence ID" value="AET2Gv20071800.8"/>
    <property type="gene ID" value="AET2Gv20071800"/>
</dbReference>
<evidence type="ECO:0000313" key="9">
    <source>
        <dbReference type="Proteomes" id="UP000015105"/>
    </source>
</evidence>
<dbReference type="Pfam" id="PF05712">
    <property type="entry name" value="MRG"/>
    <property type="match status" value="1"/>
</dbReference>
<dbReference type="GO" id="GO:1990841">
    <property type="term" value="F:promoter-specific chromatin binding"/>
    <property type="evidence" value="ECO:0007669"/>
    <property type="project" value="UniProtKB-ARBA"/>
</dbReference>
<reference evidence="8" key="3">
    <citation type="journal article" date="2017" name="Nature">
        <title>Genome sequence of the progenitor of the wheat D genome Aegilops tauschii.</title>
        <authorList>
            <person name="Luo M.C."/>
            <person name="Gu Y.Q."/>
            <person name="Puiu D."/>
            <person name="Wang H."/>
            <person name="Twardziok S.O."/>
            <person name="Deal K.R."/>
            <person name="Huo N."/>
            <person name="Zhu T."/>
            <person name="Wang L."/>
            <person name="Wang Y."/>
            <person name="McGuire P.E."/>
            <person name="Liu S."/>
            <person name="Long H."/>
            <person name="Ramasamy R.K."/>
            <person name="Rodriguez J.C."/>
            <person name="Van S.L."/>
            <person name="Yuan L."/>
            <person name="Wang Z."/>
            <person name="Xia Z."/>
            <person name="Xiao L."/>
            <person name="Anderson O.D."/>
            <person name="Ouyang S."/>
            <person name="Liang Y."/>
            <person name="Zimin A.V."/>
            <person name="Pertea G."/>
            <person name="Qi P."/>
            <person name="Bennetzen J.L."/>
            <person name="Dai X."/>
            <person name="Dawson M.W."/>
            <person name="Muller H.G."/>
            <person name="Kugler K."/>
            <person name="Rivarola-Duarte L."/>
            <person name="Spannagl M."/>
            <person name="Mayer K.F.X."/>
            <person name="Lu F.H."/>
            <person name="Bevan M.W."/>
            <person name="Leroy P."/>
            <person name="Li P."/>
            <person name="You F.M."/>
            <person name="Sun Q."/>
            <person name="Liu Z."/>
            <person name="Lyons E."/>
            <person name="Wicker T."/>
            <person name="Salzberg S.L."/>
            <person name="Devos K.M."/>
            <person name="Dvorak J."/>
        </authorList>
    </citation>
    <scope>NUCLEOTIDE SEQUENCE [LARGE SCALE GENOMIC DNA]</scope>
    <source>
        <strain evidence="8">cv. AL8/78</strain>
    </source>
</reference>
<evidence type="ECO:0000256" key="2">
    <source>
        <dbReference type="ARBA" id="ARBA00022853"/>
    </source>
</evidence>
<dbReference type="GO" id="GO:0006355">
    <property type="term" value="P:regulation of DNA-templated transcription"/>
    <property type="evidence" value="ECO:0007669"/>
    <property type="project" value="InterPro"/>
</dbReference>
<accession>A0A453ACS1</accession>
<dbReference type="GO" id="GO:0006325">
    <property type="term" value="P:chromatin organization"/>
    <property type="evidence" value="ECO:0007669"/>
    <property type="project" value="UniProtKB-KW"/>
</dbReference>
<dbReference type="SMART" id="SM00298">
    <property type="entry name" value="CHROMO"/>
    <property type="match status" value="1"/>
</dbReference>
<evidence type="ECO:0000256" key="3">
    <source>
        <dbReference type="ARBA" id="ARBA00023015"/>
    </source>
</evidence>
<dbReference type="PANTHER" id="PTHR10880:SF15">
    <property type="entry name" value="MSL COMPLEX SUBUNIT 3"/>
    <property type="match status" value="1"/>
</dbReference>
<feature type="region of interest" description="Disordered" evidence="6">
    <location>
        <begin position="102"/>
        <end position="137"/>
    </location>
</feature>
<feature type="domain" description="Chromo" evidence="7">
    <location>
        <begin position="36"/>
        <end position="104"/>
    </location>
</feature>
<dbReference type="SUPFAM" id="SSF54160">
    <property type="entry name" value="Chromo domain-like"/>
    <property type="match status" value="1"/>
</dbReference>
<keyword evidence="5" id="KW-0539">Nucleus</keyword>
<proteinExistence type="predicted"/>
<reference evidence="9" key="2">
    <citation type="journal article" date="2017" name="Nat. Plants">
        <title>The Aegilops tauschii genome reveals multiple impacts of transposons.</title>
        <authorList>
            <person name="Zhao G."/>
            <person name="Zou C."/>
            <person name="Li K."/>
            <person name="Wang K."/>
            <person name="Li T."/>
            <person name="Gao L."/>
            <person name="Zhang X."/>
            <person name="Wang H."/>
            <person name="Yang Z."/>
            <person name="Liu X."/>
            <person name="Jiang W."/>
            <person name="Mao L."/>
            <person name="Kong X."/>
            <person name="Jiao Y."/>
            <person name="Jia J."/>
        </authorList>
    </citation>
    <scope>NUCLEOTIDE SEQUENCE [LARGE SCALE GENOMIC DNA]</scope>
    <source>
        <strain evidence="9">cv. AL8/78</strain>
    </source>
</reference>
<dbReference type="Pfam" id="PF22732">
    <property type="entry name" value="MSL3_chromo-like"/>
    <property type="match status" value="1"/>
</dbReference>
<reference evidence="8" key="5">
    <citation type="journal article" date="2021" name="G3 (Bethesda)">
        <title>Aegilops tauschii genome assembly Aet v5.0 features greater sequence contiguity and improved annotation.</title>
        <authorList>
            <person name="Wang L."/>
            <person name="Zhu T."/>
            <person name="Rodriguez J.C."/>
            <person name="Deal K.R."/>
            <person name="Dubcovsky J."/>
            <person name="McGuire P.E."/>
            <person name="Lux T."/>
            <person name="Spannagl M."/>
            <person name="Mayer K.F.X."/>
            <person name="Baldrich P."/>
            <person name="Meyers B.C."/>
            <person name="Huo N."/>
            <person name="Gu Y.Q."/>
            <person name="Zhou H."/>
            <person name="Devos K.M."/>
            <person name="Bennetzen J.L."/>
            <person name="Unver T."/>
            <person name="Budak H."/>
            <person name="Gulick P.J."/>
            <person name="Galiba G."/>
            <person name="Kalapos B."/>
            <person name="Nelson D.R."/>
            <person name="Li P."/>
            <person name="You F.M."/>
            <person name="Luo M.C."/>
            <person name="Dvorak J."/>
        </authorList>
    </citation>
    <scope>NUCLEOTIDE SEQUENCE [LARGE SCALE GENOMIC DNA]</scope>
    <source>
        <strain evidence="8">cv. AL8/78</strain>
    </source>
</reference>
<dbReference type="InterPro" id="IPR026541">
    <property type="entry name" value="MRG_dom"/>
</dbReference>
<dbReference type="Gramene" id="AET2Gv20071800.8">
    <property type="protein sequence ID" value="AET2Gv20071800.8"/>
    <property type="gene ID" value="AET2Gv20071800"/>
</dbReference>
<reference evidence="9" key="1">
    <citation type="journal article" date="2014" name="Science">
        <title>Ancient hybridizations among the ancestral genomes of bread wheat.</title>
        <authorList>
            <consortium name="International Wheat Genome Sequencing Consortium,"/>
            <person name="Marcussen T."/>
            <person name="Sandve S.R."/>
            <person name="Heier L."/>
            <person name="Spannagl M."/>
            <person name="Pfeifer M."/>
            <person name="Jakobsen K.S."/>
            <person name="Wulff B.B."/>
            <person name="Steuernagel B."/>
            <person name="Mayer K.F."/>
            <person name="Olsen O.A."/>
        </authorList>
    </citation>
    <scope>NUCLEOTIDE SEQUENCE [LARGE SCALE GENOMIC DNA]</scope>
    <source>
        <strain evidence="9">cv. AL8/78</strain>
    </source>
</reference>
<evidence type="ECO:0000256" key="4">
    <source>
        <dbReference type="ARBA" id="ARBA00023163"/>
    </source>
</evidence>
<dbReference type="PANTHER" id="PTHR10880">
    <property type="entry name" value="MORTALITY FACTOR 4-LIKE PROTEIN"/>
    <property type="match status" value="1"/>
</dbReference>
<dbReference type="GO" id="GO:0048586">
    <property type="term" value="P:regulation of long-day photoperiodism, flowering"/>
    <property type="evidence" value="ECO:0007669"/>
    <property type="project" value="UniProtKB-ARBA"/>
</dbReference>
<dbReference type="InterPro" id="IPR008676">
    <property type="entry name" value="MRG"/>
</dbReference>
<reference evidence="8" key="4">
    <citation type="submission" date="2019-03" db="UniProtKB">
        <authorList>
            <consortium name="EnsemblPlants"/>
        </authorList>
    </citation>
    <scope>IDENTIFICATION</scope>
</reference>
<dbReference type="AlphaFoldDB" id="A0A453ACS1"/>
<evidence type="ECO:0000256" key="5">
    <source>
        <dbReference type="ARBA" id="ARBA00023242"/>
    </source>
</evidence>
<name>A0A453ACS1_AEGTS</name>
<dbReference type="InterPro" id="IPR038217">
    <property type="entry name" value="MRG_C_sf"/>
</dbReference>
<evidence type="ECO:0000259" key="7">
    <source>
        <dbReference type="SMART" id="SM00298"/>
    </source>
</evidence>
<evidence type="ECO:0000256" key="1">
    <source>
        <dbReference type="ARBA" id="ARBA00004123"/>
    </source>
</evidence>
<dbReference type="PIRSF" id="PIRSF038133">
    <property type="entry name" value="HAT_Nua4_EAF3/MRG15"/>
    <property type="match status" value="1"/>
</dbReference>
<dbReference type="Gene3D" id="1.10.274.30">
    <property type="entry name" value="MRG domain"/>
    <property type="match status" value="1"/>
</dbReference>
<dbReference type="STRING" id="200361.A0A453ACS1"/>
<keyword evidence="3" id="KW-0805">Transcription regulation</keyword>
<evidence type="ECO:0000313" key="8">
    <source>
        <dbReference type="EnsemblPlants" id="AET2Gv20071800.8"/>
    </source>
</evidence>
<sequence length="333" mass="38376">GRQLQHDHDHERRRRRRRREGQGQGQGHRARGSAVSFTEGEKVLAYHGPLLYEAKVQKTENREDEWRYFVHYLGWNKNWDEWVASDRLLKLTEENVRKQLELKNQSGDKTVRTGGRSAQHNPKGSNVDAKADKEDTKGLVKGKKRKNQLGVEVAMIPKHEKERRSSESLLMSQFPVTLKKQLVDDWEFVTQLGKLVKLPRSPTVDGILTKYLEYRVKKDNKISDSCAEVTKGLRCYFDKALPAMLLYKKEQKQYKEEIKGDVSPSTVYGAEHLLRLFVKLPELLSSVNMEEDALNKLQQKLLDILKFLQKNQAHFFLSAYDGDSKGADGAKGK</sequence>
<feature type="compositionally biased region" description="Basic and acidic residues" evidence="6">
    <location>
        <begin position="1"/>
        <end position="10"/>
    </location>
</feature>
<keyword evidence="9" id="KW-1185">Reference proteome</keyword>
<keyword evidence="2" id="KW-0156">Chromatin regulator</keyword>
<dbReference type="InterPro" id="IPR000953">
    <property type="entry name" value="Chromo/chromo_shadow_dom"/>
</dbReference>
<dbReference type="FunFam" id="1.10.274.30:FF:000005">
    <property type="entry name" value="Chromatin modification-related protein EAF3"/>
    <property type="match status" value="1"/>
</dbReference>
<dbReference type="InterPro" id="IPR016197">
    <property type="entry name" value="Chromo-like_dom_sf"/>
</dbReference>
<comment type="subcellular location">
    <subcellularLocation>
        <location evidence="1">Nucleus</location>
    </subcellularLocation>
</comment>
<dbReference type="CDD" id="cd18983">
    <property type="entry name" value="CBD_MSL3_like"/>
    <property type="match status" value="1"/>
</dbReference>
<dbReference type="GO" id="GO:0005634">
    <property type="term" value="C:nucleus"/>
    <property type="evidence" value="ECO:0007669"/>
    <property type="project" value="UniProtKB-SubCell"/>
</dbReference>
<keyword evidence="4" id="KW-0804">Transcription</keyword>
<evidence type="ECO:0000256" key="6">
    <source>
        <dbReference type="SAM" id="MobiDB-lite"/>
    </source>
</evidence>